<name>A0A2T4SB44_9STAP</name>
<evidence type="ECO:0000256" key="1">
    <source>
        <dbReference type="SAM" id="Phobius"/>
    </source>
</evidence>
<sequence>MLSKKAEDFLLKLRIELLFRGKNEDEVNSIEEELRDHITLAEENNDNIEDLLNTPIKSYADKFAKNLNMTQGLFKYILYFISFMFIMTAIPRMLDHSFQLTIALICYFVLIFLGSFIFILCFVKKSIMRWGDSKITYAIIGISSSAIFGLYLLSEYLLRNYPLYIIWSPNQTTNFTLGLILLLITMVTCFILKQKFYAGLILLLCIPNLIGTLFTGGDFTNKNYVMISSIALIIISWIFIIYIMIKYYREKRSTDTNGP</sequence>
<gene>
    <name evidence="3" type="ORF">BUZ61_06140</name>
    <name evidence="2" type="ORF">J3T88_02290</name>
</gene>
<feature type="transmembrane region" description="Helical" evidence="1">
    <location>
        <begin position="76"/>
        <end position="94"/>
    </location>
</feature>
<reference evidence="3 4" key="1">
    <citation type="journal article" date="2016" name="Front. Microbiol.">
        <title>Comprehensive Phylogenetic Analysis of Bovine Non-aureus Staphylococci Species Based on Whole-Genome Sequencing.</title>
        <authorList>
            <person name="Naushad S."/>
            <person name="Barkema H.W."/>
            <person name="Luby C."/>
            <person name="Condas L.A."/>
            <person name="Nobrega D.B."/>
            <person name="Carson D.A."/>
            <person name="De Buck J."/>
        </authorList>
    </citation>
    <scope>NUCLEOTIDE SEQUENCE [LARGE SCALE GENOMIC DNA]</scope>
    <source>
        <strain evidence="3 4">SNUC 4337</strain>
    </source>
</reference>
<evidence type="ECO:0000313" key="3">
    <source>
        <dbReference type="EMBL" id="PTK59318.1"/>
    </source>
</evidence>
<feature type="transmembrane region" description="Helical" evidence="1">
    <location>
        <begin position="173"/>
        <end position="192"/>
    </location>
</feature>
<dbReference type="Proteomes" id="UP000240400">
    <property type="component" value="Unassembled WGS sequence"/>
</dbReference>
<keyword evidence="5" id="KW-1185">Reference proteome</keyword>
<dbReference type="PANTHER" id="PTHR41307">
    <property type="entry name" value="MEMBRANE PROTEIN-RELATED"/>
    <property type="match status" value="1"/>
</dbReference>
<dbReference type="PANTHER" id="PTHR41307:SF1">
    <property type="entry name" value="MEMBRANE PROTEIN"/>
    <property type="match status" value="1"/>
</dbReference>
<evidence type="ECO:0000313" key="2">
    <source>
        <dbReference type="EMBL" id="MBO1226151.1"/>
    </source>
</evidence>
<dbReference type="OrthoDB" id="1750748at2"/>
<feature type="transmembrane region" description="Helical" evidence="1">
    <location>
        <begin position="100"/>
        <end position="123"/>
    </location>
</feature>
<feature type="transmembrane region" description="Helical" evidence="1">
    <location>
        <begin position="135"/>
        <end position="153"/>
    </location>
</feature>
<keyword evidence="1" id="KW-1133">Transmembrane helix</keyword>
<dbReference type="SUPFAM" id="SSF103473">
    <property type="entry name" value="MFS general substrate transporter"/>
    <property type="match status" value="1"/>
</dbReference>
<reference evidence="3" key="2">
    <citation type="submission" date="2018-03" db="EMBL/GenBank/DDBJ databases">
        <authorList>
            <person name="Keele B.F."/>
        </authorList>
    </citation>
    <scope>NUCLEOTIDE SEQUENCE</scope>
    <source>
        <strain evidence="3">SNUC 4337</strain>
    </source>
</reference>
<dbReference type="EMBL" id="JAFNLT010000002">
    <property type="protein sequence ID" value="MBO1226151.1"/>
    <property type="molecule type" value="Genomic_DNA"/>
</dbReference>
<feature type="transmembrane region" description="Helical" evidence="1">
    <location>
        <begin position="199"/>
        <end position="217"/>
    </location>
</feature>
<dbReference type="RefSeq" id="WP_107644167.1">
    <property type="nucleotide sequence ID" value="NZ_CANMJG010000002.1"/>
</dbReference>
<evidence type="ECO:0008006" key="6">
    <source>
        <dbReference type="Google" id="ProtNLM"/>
    </source>
</evidence>
<organism evidence="3 4">
    <name type="scientific">Staphylococcus nepalensis</name>
    <dbReference type="NCBI Taxonomy" id="214473"/>
    <lineage>
        <taxon>Bacteria</taxon>
        <taxon>Bacillati</taxon>
        <taxon>Bacillota</taxon>
        <taxon>Bacilli</taxon>
        <taxon>Bacillales</taxon>
        <taxon>Staphylococcaceae</taxon>
        <taxon>Staphylococcus</taxon>
    </lineage>
</organism>
<dbReference type="InterPro" id="IPR036259">
    <property type="entry name" value="MFS_trans_sf"/>
</dbReference>
<protein>
    <recommendedName>
        <fullName evidence="6">DUF1129 family protein</fullName>
    </recommendedName>
</protein>
<proteinExistence type="predicted"/>
<feature type="transmembrane region" description="Helical" evidence="1">
    <location>
        <begin position="223"/>
        <end position="245"/>
    </location>
</feature>
<comment type="caution">
    <text evidence="3">The sequence shown here is derived from an EMBL/GenBank/DDBJ whole genome shotgun (WGS) entry which is preliminary data.</text>
</comment>
<dbReference type="AlphaFoldDB" id="A0A2T4SB44"/>
<reference evidence="2 5" key="3">
    <citation type="submission" date="2021-03" db="EMBL/GenBank/DDBJ databases">
        <title>Staphylococci and Mammaliicocci in bats.</title>
        <authorList>
            <person name="Fountain K."/>
        </authorList>
    </citation>
    <scope>NUCLEOTIDE SEQUENCE [LARGE SCALE GENOMIC DNA]</scope>
    <source>
        <strain evidence="2 5">18_1_E_SW</strain>
    </source>
</reference>
<evidence type="ECO:0000313" key="5">
    <source>
        <dbReference type="Proteomes" id="UP000664081"/>
    </source>
</evidence>
<dbReference type="SUPFAM" id="SSF158560">
    <property type="entry name" value="BH3980-like"/>
    <property type="match status" value="1"/>
</dbReference>
<keyword evidence="1" id="KW-0472">Membrane</keyword>
<dbReference type="Proteomes" id="UP000664081">
    <property type="component" value="Unassembled WGS sequence"/>
</dbReference>
<evidence type="ECO:0000313" key="4">
    <source>
        <dbReference type="Proteomes" id="UP000240400"/>
    </source>
</evidence>
<keyword evidence="1" id="KW-0812">Transmembrane</keyword>
<dbReference type="EMBL" id="PZHR01000024">
    <property type="protein sequence ID" value="PTK59318.1"/>
    <property type="molecule type" value="Genomic_DNA"/>
</dbReference>
<accession>A0A2T4SB44</accession>